<proteinExistence type="predicted"/>
<comment type="caution">
    <text evidence="1">The sequence shown here is derived from an EMBL/GenBank/DDBJ whole genome shotgun (WGS) entry which is preliminary data.</text>
</comment>
<dbReference type="OrthoDB" id="9840572at2"/>
<gene>
    <name evidence="1" type="ORF">CWI71_07200</name>
</gene>
<sequence>MEDGSKKSRLMSGETMKELQHASTLTRVIGLLVIVFLALSFYIPTLLAIVGSFIVASVAMFTYDLNRVKEKINYDVKKAESINEFQNTLISIIHELAGIRVNYERNFDYSKCEHEKYSRFLKVPYIVIIPKIKVTELKRNLSTLSFTAKLISEDEAKSIYKKEIAVRSRSLTVLSYHLSTIESLAEMWRIRNDLYQQCFTSPSQSDPNGIEPDLSTVKEVQRFANYAALTDQCMVLTDLVLEHSQAALEYFIPAAASLLKSEAKSLCPIPQISDKVFNTQHLFRSLEGEEKVKLESMVRDIIKQRGLND</sequence>
<protein>
    <submittedName>
        <fullName evidence="1">Uncharacterized protein</fullName>
    </submittedName>
</protein>
<name>A0A432YI45_9GAMM</name>
<dbReference type="AlphaFoldDB" id="A0A432YI45"/>
<keyword evidence="2" id="KW-1185">Reference proteome</keyword>
<dbReference type="RefSeq" id="WP_126754581.1">
    <property type="nucleotide sequence ID" value="NZ_PIPY01000006.1"/>
</dbReference>
<organism evidence="1 2">
    <name type="scientific">Pseudidiomarina insulisalsae</name>
    <dbReference type="NCBI Taxonomy" id="575789"/>
    <lineage>
        <taxon>Bacteria</taxon>
        <taxon>Pseudomonadati</taxon>
        <taxon>Pseudomonadota</taxon>
        <taxon>Gammaproteobacteria</taxon>
        <taxon>Alteromonadales</taxon>
        <taxon>Idiomarinaceae</taxon>
        <taxon>Pseudidiomarina</taxon>
    </lineage>
</organism>
<evidence type="ECO:0000313" key="2">
    <source>
        <dbReference type="Proteomes" id="UP000288259"/>
    </source>
</evidence>
<reference evidence="2" key="1">
    <citation type="journal article" date="2018" name="Front. Microbiol.">
        <title>Genome-Based Analysis Reveals the Taxonomy and Diversity of the Family Idiomarinaceae.</title>
        <authorList>
            <person name="Liu Y."/>
            <person name="Lai Q."/>
            <person name="Shao Z."/>
        </authorList>
    </citation>
    <scope>NUCLEOTIDE SEQUENCE [LARGE SCALE GENOMIC DNA]</scope>
    <source>
        <strain evidence="2">CVS-6</strain>
    </source>
</reference>
<evidence type="ECO:0000313" key="1">
    <source>
        <dbReference type="EMBL" id="RUO60637.1"/>
    </source>
</evidence>
<dbReference type="EMBL" id="PIPY01000006">
    <property type="protein sequence ID" value="RUO60637.1"/>
    <property type="molecule type" value="Genomic_DNA"/>
</dbReference>
<dbReference type="Proteomes" id="UP000288259">
    <property type="component" value="Unassembled WGS sequence"/>
</dbReference>
<accession>A0A432YI45</accession>